<proteinExistence type="inferred from homology"/>
<feature type="binding site" evidence="9">
    <location>
        <position position="403"/>
    </location>
    <ligand>
        <name>FAD</name>
        <dbReference type="ChEBI" id="CHEBI:57692"/>
    </ligand>
</feature>
<dbReference type="PANTHER" id="PTHR48467:SF1">
    <property type="entry name" value="GLUTAMATE SYNTHASE 1 [NADH], CHLOROPLASTIC-LIKE"/>
    <property type="match status" value="1"/>
</dbReference>
<evidence type="ECO:0000256" key="10">
    <source>
        <dbReference type="PIRSR" id="PIRSR000362-2"/>
    </source>
</evidence>
<feature type="binding site" evidence="9">
    <location>
        <position position="25"/>
    </location>
    <ligand>
        <name>FAD</name>
        <dbReference type="ChEBI" id="CHEBI:57692"/>
    </ligand>
</feature>
<comment type="cofactor">
    <cofactor evidence="1 9">
        <name>FAD</name>
        <dbReference type="ChEBI" id="CHEBI:57692"/>
    </cofactor>
</comment>
<evidence type="ECO:0000256" key="1">
    <source>
        <dbReference type="ARBA" id="ARBA00001974"/>
    </source>
</evidence>
<dbReference type="EC" id="1.18.1.2" evidence="3"/>
<dbReference type="InterPro" id="IPR021163">
    <property type="entry name" value="Ferredox_Rdtase_adrenod"/>
</dbReference>
<evidence type="ECO:0000256" key="2">
    <source>
        <dbReference type="ARBA" id="ARBA00008312"/>
    </source>
</evidence>
<organism evidence="13">
    <name type="scientific">Kitasatospora camelliae</name>
    <dbReference type="NCBI Taxonomy" id="3156397"/>
    <lineage>
        <taxon>Bacteria</taxon>
        <taxon>Bacillati</taxon>
        <taxon>Actinomycetota</taxon>
        <taxon>Actinomycetes</taxon>
        <taxon>Kitasatosporales</taxon>
        <taxon>Streptomycetaceae</taxon>
        <taxon>Kitasatospora</taxon>
    </lineage>
</organism>
<evidence type="ECO:0000256" key="6">
    <source>
        <dbReference type="ARBA" id="ARBA00022857"/>
    </source>
</evidence>
<evidence type="ECO:0000313" key="13">
    <source>
        <dbReference type="EMBL" id="XCM83468.1"/>
    </source>
</evidence>
<evidence type="ECO:0000256" key="4">
    <source>
        <dbReference type="ARBA" id="ARBA00022630"/>
    </source>
</evidence>
<evidence type="ECO:0000256" key="8">
    <source>
        <dbReference type="ARBA" id="ARBA00047776"/>
    </source>
</evidence>
<dbReference type="Gene3D" id="3.40.50.720">
    <property type="entry name" value="NAD(P)-binding Rossmann-like Domain"/>
    <property type="match status" value="1"/>
</dbReference>
<protein>
    <recommendedName>
        <fullName evidence="3">ferredoxin--NADP(+) reductase</fullName>
        <ecNumber evidence="3">1.18.1.2</ecNumber>
    </recommendedName>
</protein>
<gene>
    <name evidence="13" type="ORF">ABWK59_33365</name>
</gene>
<sequence>MAPDPAARGTPPARLRVAVVGSGPAGLYTAEAVIKQAGAAGITAAVDVLDRLPTPYGLVRYGVAPDHPSIRGIADYLRRVLEHPSVRFLGDVCFGREVTRGMLLAGYDAVVYATGAPADRRLRVPGEELPGSTAAAEFVRWYCGHPDADPAAFTLDAEAVAVIGAGNVALDVARVLAAPPAAFRATDVPEPVLAALLASRVREVHVIIRRGPAEARFTPRELRELGEVPGIEVTVDPGAAGLDPDGVRAPDGLPDGVRSPDGVPVADGPVPDGVPVADRRVRQNLAVLREWAARPAPPRPSAARRVHLRFGWRPVAVLGTDRVTGLRIERTRPPRPGEDAHGPVGTGEFAELPVQLVLRSIGYRGVPLPGVPFDAVRGVVPHHEGRVLGPDGRPLPGEYVAGWLKRGPTGVIGSNKSDAAETVRSLLADLAGRPRGAGPTPAQEPGPPAAGLPERLAAAGVHPVSYREWLAIDAAEHDLAAALGRGERVKLRDWDALHQACGH</sequence>
<accession>A0AAU8K4C2</accession>
<dbReference type="InterPro" id="IPR023753">
    <property type="entry name" value="FAD/NAD-binding_dom"/>
</dbReference>
<dbReference type="Gene3D" id="3.50.50.60">
    <property type="entry name" value="FAD/NAD(P)-binding domain"/>
    <property type="match status" value="1"/>
</dbReference>
<dbReference type="PANTHER" id="PTHR48467">
    <property type="entry name" value="GLUTAMATE SYNTHASE 1 [NADH], CHLOROPLASTIC-LIKE"/>
    <property type="match status" value="1"/>
</dbReference>
<name>A0AAU8K4C2_9ACTN</name>
<feature type="region of interest" description="Disordered" evidence="11">
    <location>
        <begin position="238"/>
        <end position="275"/>
    </location>
</feature>
<dbReference type="PIRSF" id="PIRSF000362">
    <property type="entry name" value="FNR"/>
    <property type="match status" value="1"/>
</dbReference>
<feature type="binding site" evidence="10">
    <location>
        <position position="410"/>
    </location>
    <ligand>
        <name>NADP(+)</name>
        <dbReference type="ChEBI" id="CHEBI:58349"/>
    </ligand>
</feature>
<feature type="binding site" evidence="9">
    <location>
        <begin position="410"/>
        <end position="412"/>
    </location>
    <ligand>
        <name>FAD</name>
        <dbReference type="ChEBI" id="CHEBI:57692"/>
    </ligand>
</feature>
<evidence type="ECO:0000256" key="5">
    <source>
        <dbReference type="ARBA" id="ARBA00022827"/>
    </source>
</evidence>
<evidence type="ECO:0000256" key="11">
    <source>
        <dbReference type="SAM" id="MobiDB-lite"/>
    </source>
</evidence>
<evidence type="ECO:0000256" key="9">
    <source>
        <dbReference type="PIRSR" id="PIRSR000362-1"/>
    </source>
</evidence>
<evidence type="ECO:0000256" key="3">
    <source>
        <dbReference type="ARBA" id="ARBA00013223"/>
    </source>
</evidence>
<dbReference type="GO" id="GO:0004324">
    <property type="term" value="F:ferredoxin-NADP+ reductase activity"/>
    <property type="evidence" value="ECO:0007669"/>
    <property type="project" value="UniProtKB-EC"/>
</dbReference>
<evidence type="ECO:0000256" key="7">
    <source>
        <dbReference type="ARBA" id="ARBA00023002"/>
    </source>
</evidence>
<feature type="compositionally biased region" description="Low complexity" evidence="11">
    <location>
        <begin position="260"/>
        <end position="275"/>
    </location>
</feature>
<dbReference type="EMBL" id="CP159872">
    <property type="protein sequence ID" value="XCM83468.1"/>
    <property type="molecule type" value="Genomic_DNA"/>
</dbReference>
<dbReference type="Pfam" id="PF07992">
    <property type="entry name" value="Pyr_redox_2"/>
    <property type="match status" value="1"/>
</dbReference>
<reference evidence="13" key="1">
    <citation type="submission" date="2024-06" db="EMBL/GenBank/DDBJ databases">
        <title>The genome sequences of Kitasatospora sp. strain HUAS MG31.</title>
        <authorList>
            <person name="Mo P."/>
        </authorList>
    </citation>
    <scope>NUCLEOTIDE SEQUENCE</scope>
    <source>
        <strain evidence="13">HUAS MG31</strain>
    </source>
</reference>
<feature type="domain" description="FAD/NAD(P)-binding" evidence="12">
    <location>
        <begin position="16"/>
        <end position="178"/>
    </location>
</feature>
<dbReference type="InterPro" id="IPR036188">
    <property type="entry name" value="FAD/NAD-bd_sf"/>
</dbReference>
<feature type="binding site" evidence="9">
    <location>
        <position position="58"/>
    </location>
    <ligand>
        <name>FAD</name>
        <dbReference type="ChEBI" id="CHEBI:57692"/>
    </ligand>
</feature>
<comment type="catalytic activity">
    <reaction evidence="8">
        <text>2 reduced [2Fe-2S]-[ferredoxin] + NADP(+) + H(+) = 2 oxidized [2Fe-2S]-[ferredoxin] + NADPH</text>
        <dbReference type="Rhea" id="RHEA:20125"/>
        <dbReference type="Rhea" id="RHEA-COMP:10000"/>
        <dbReference type="Rhea" id="RHEA-COMP:10001"/>
        <dbReference type="ChEBI" id="CHEBI:15378"/>
        <dbReference type="ChEBI" id="CHEBI:33737"/>
        <dbReference type="ChEBI" id="CHEBI:33738"/>
        <dbReference type="ChEBI" id="CHEBI:57783"/>
        <dbReference type="ChEBI" id="CHEBI:58349"/>
        <dbReference type="EC" id="1.18.1.2"/>
    </reaction>
</comment>
<evidence type="ECO:0000259" key="12">
    <source>
        <dbReference type="Pfam" id="PF07992"/>
    </source>
</evidence>
<keyword evidence="5 9" id="KW-0274">FAD</keyword>
<dbReference type="InterPro" id="IPR055275">
    <property type="entry name" value="Ferredox_Rdtase"/>
</dbReference>
<comment type="similarity">
    <text evidence="2">Belongs to the ferredoxin--NADP reductase type 1 family.</text>
</comment>
<feature type="binding site" evidence="10">
    <location>
        <begin position="209"/>
        <end position="210"/>
    </location>
    <ligand>
        <name>NADP(+)</name>
        <dbReference type="ChEBI" id="CHEBI:58349"/>
    </ligand>
</feature>
<keyword evidence="4" id="KW-0285">Flavoprotein</keyword>
<feature type="binding site" evidence="10">
    <location>
        <position position="221"/>
    </location>
    <ligand>
        <name>NADP(+)</name>
        <dbReference type="ChEBI" id="CHEBI:58349"/>
    </ligand>
</feature>
<dbReference type="AlphaFoldDB" id="A0AAU8K4C2"/>
<keyword evidence="7" id="KW-0560">Oxidoreductase</keyword>
<dbReference type="SUPFAM" id="SSF51971">
    <property type="entry name" value="Nucleotide-binding domain"/>
    <property type="match status" value="2"/>
</dbReference>
<dbReference type="KEGG" id="kcm:ABWK59_33365"/>
<dbReference type="PRINTS" id="PR00419">
    <property type="entry name" value="ADXRDTASE"/>
</dbReference>
<keyword evidence="6 10" id="KW-0521">NADP</keyword>
<feature type="region of interest" description="Disordered" evidence="11">
    <location>
        <begin position="431"/>
        <end position="452"/>
    </location>
</feature>
<dbReference type="RefSeq" id="WP_354644404.1">
    <property type="nucleotide sequence ID" value="NZ_CP159872.1"/>
</dbReference>